<dbReference type="EMBL" id="MHQC01000011">
    <property type="protein sequence ID" value="OGZ95366.1"/>
    <property type="molecule type" value="Genomic_DNA"/>
</dbReference>
<keyword evidence="1" id="KW-1133">Transmembrane helix</keyword>
<accession>A0A1G2K7G4</accession>
<keyword evidence="1" id="KW-0812">Transmembrane</keyword>
<organism evidence="2 3">
    <name type="scientific">Candidatus Sungbacteria bacterium RIFCSPHIGHO2_01_FULL_47_32</name>
    <dbReference type="NCBI Taxonomy" id="1802264"/>
    <lineage>
        <taxon>Bacteria</taxon>
        <taxon>Candidatus Sungiibacteriota</taxon>
    </lineage>
</organism>
<evidence type="ECO:0000256" key="1">
    <source>
        <dbReference type="SAM" id="Phobius"/>
    </source>
</evidence>
<dbReference type="Proteomes" id="UP000177152">
    <property type="component" value="Unassembled WGS sequence"/>
</dbReference>
<evidence type="ECO:0000313" key="3">
    <source>
        <dbReference type="Proteomes" id="UP000177152"/>
    </source>
</evidence>
<proteinExistence type="predicted"/>
<dbReference type="AlphaFoldDB" id="A0A1G2K7G4"/>
<sequence>MLNALLLVTLGIFLGSWVTLFLFIKIGMKNWSEKKVSYCIYNTNGKMNVLITSLLFLPMMVFVGVLTAYHAVMDWRSRRAWEKYQARSGK</sequence>
<comment type="caution">
    <text evidence="2">The sequence shown here is derived from an EMBL/GenBank/DDBJ whole genome shotgun (WGS) entry which is preliminary data.</text>
</comment>
<evidence type="ECO:0000313" key="2">
    <source>
        <dbReference type="EMBL" id="OGZ95366.1"/>
    </source>
</evidence>
<gene>
    <name evidence="2" type="ORF">A2633_04250</name>
</gene>
<keyword evidence="1" id="KW-0472">Membrane</keyword>
<protein>
    <submittedName>
        <fullName evidence="2">Uncharacterized protein</fullName>
    </submittedName>
</protein>
<feature type="transmembrane region" description="Helical" evidence="1">
    <location>
        <begin position="6"/>
        <end position="28"/>
    </location>
</feature>
<name>A0A1G2K7G4_9BACT</name>
<reference evidence="2 3" key="1">
    <citation type="journal article" date="2016" name="Nat. Commun.">
        <title>Thousands of microbial genomes shed light on interconnected biogeochemical processes in an aquifer system.</title>
        <authorList>
            <person name="Anantharaman K."/>
            <person name="Brown C.T."/>
            <person name="Hug L.A."/>
            <person name="Sharon I."/>
            <person name="Castelle C.J."/>
            <person name="Probst A.J."/>
            <person name="Thomas B.C."/>
            <person name="Singh A."/>
            <person name="Wilkins M.J."/>
            <person name="Karaoz U."/>
            <person name="Brodie E.L."/>
            <person name="Williams K.H."/>
            <person name="Hubbard S.S."/>
            <person name="Banfield J.F."/>
        </authorList>
    </citation>
    <scope>NUCLEOTIDE SEQUENCE [LARGE SCALE GENOMIC DNA]</scope>
</reference>
<feature type="transmembrane region" description="Helical" evidence="1">
    <location>
        <begin position="49"/>
        <end position="72"/>
    </location>
</feature>